<name>A1RQN3_PYRIL</name>
<dbReference type="AlphaFoldDB" id="A1RQN3"/>
<proteinExistence type="predicted"/>
<dbReference type="EMBL" id="CP000504">
    <property type="protein sequence ID" value="ABL87265.1"/>
    <property type="molecule type" value="Genomic_DNA"/>
</dbReference>
<dbReference type="STRING" id="384616.Pisl_0081"/>
<dbReference type="OrthoDB" id="116073at2157"/>
<evidence type="ECO:0000256" key="1">
    <source>
        <dbReference type="SAM" id="Phobius"/>
    </source>
</evidence>
<protein>
    <recommendedName>
        <fullName evidence="4">CARDB domain-containing protein</fullName>
    </recommendedName>
</protein>
<evidence type="ECO:0000313" key="2">
    <source>
        <dbReference type="EMBL" id="ABL87265.1"/>
    </source>
</evidence>
<dbReference type="HOGENOM" id="CLU_392151_0_0_2"/>
<keyword evidence="1" id="KW-0812">Transmembrane</keyword>
<dbReference type="Gene3D" id="2.60.40.10">
    <property type="entry name" value="Immunoglobulins"/>
    <property type="match status" value="1"/>
</dbReference>
<evidence type="ECO:0008006" key="4">
    <source>
        <dbReference type="Google" id="ProtNLM"/>
    </source>
</evidence>
<gene>
    <name evidence="2" type="ordered locus">Pisl_0081</name>
</gene>
<dbReference type="eggNOG" id="arCOG02090">
    <property type="taxonomic scope" value="Archaea"/>
</dbReference>
<dbReference type="PANTHER" id="PTHR35902">
    <property type="entry name" value="S-LAYER DOMAIN-LIKE PROTEIN-RELATED"/>
    <property type="match status" value="1"/>
</dbReference>
<dbReference type="PANTHER" id="PTHR35902:SF6">
    <property type="entry name" value="CONSERVED WITHIN P. AEROPHILUM"/>
    <property type="match status" value="1"/>
</dbReference>
<dbReference type="KEGG" id="pis:Pisl_0081"/>
<dbReference type="Proteomes" id="UP000002595">
    <property type="component" value="Chromosome"/>
</dbReference>
<keyword evidence="1" id="KW-0472">Membrane</keyword>
<evidence type="ECO:0000313" key="3">
    <source>
        <dbReference type="Proteomes" id="UP000002595"/>
    </source>
</evidence>
<feature type="transmembrane region" description="Helical" evidence="1">
    <location>
        <begin position="636"/>
        <end position="655"/>
    </location>
</feature>
<dbReference type="InterPro" id="IPR013783">
    <property type="entry name" value="Ig-like_fold"/>
</dbReference>
<keyword evidence="1" id="KW-1133">Transmembrane helix</keyword>
<reference evidence="2" key="1">
    <citation type="submission" date="2006-12" db="EMBL/GenBank/DDBJ databases">
        <title>Complete sequence of Pyrobaculum islandicum DSM 4184.</title>
        <authorList>
            <person name="Copeland A."/>
            <person name="Lucas S."/>
            <person name="Lapidus A."/>
            <person name="Barry K."/>
            <person name="Detter J.C."/>
            <person name="Glavina del Rio T."/>
            <person name="Dalin E."/>
            <person name="Tice H."/>
            <person name="Pitluck S."/>
            <person name="Meincke L."/>
            <person name="Brettin T."/>
            <person name="Bruce D."/>
            <person name="Han C."/>
            <person name="Tapia R."/>
            <person name="Gilna P."/>
            <person name="Schmutz J."/>
            <person name="Larimer F."/>
            <person name="Land M."/>
            <person name="Hauser L."/>
            <person name="Kyrpides N."/>
            <person name="Mikhailova N."/>
            <person name="Cozen A.E."/>
            <person name="Fitz-Gibbon S.T."/>
            <person name="House C.H."/>
            <person name="Saltikov C."/>
            <person name="Lowe T."/>
            <person name="Richardson P."/>
        </authorList>
    </citation>
    <scope>NUCLEOTIDE SEQUENCE [LARGE SCALE GENOMIC DNA]</scope>
    <source>
        <strain evidence="2">DSM 4184</strain>
    </source>
</reference>
<dbReference type="RefSeq" id="WP_011761842.1">
    <property type="nucleotide sequence ID" value="NC_008701.1"/>
</dbReference>
<keyword evidence="3" id="KW-1185">Reference proteome</keyword>
<accession>A1RQN3</accession>
<organism evidence="2 3">
    <name type="scientific">Pyrobaculum islandicum (strain DSM 4184 / JCM 9189 / GEO3)</name>
    <dbReference type="NCBI Taxonomy" id="384616"/>
    <lineage>
        <taxon>Archaea</taxon>
        <taxon>Thermoproteota</taxon>
        <taxon>Thermoprotei</taxon>
        <taxon>Thermoproteales</taxon>
        <taxon>Thermoproteaceae</taxon>
        <taxon>Pyrobaculum</taxon>
    </lineage>
</organism>
<dbReference type="GeneID" id="4617028"/>
<sequence>MPRAVLVLLAGVFLALGQAVAFQPAMERLFLGGQWVDVPKYPGDVGLLKLSYYLADQHVDVSISLSRCGLKAEPYRAASAGPGVFEAVLKVRADRLGQREGCTVVFKSRYRYKSGVLTDGVEWVDYLEVEVPNYPSPKAEAVGSLYLGARGRILLRVWDSYRYLGVVEVSAVGARLYSPAVYYGDIGNLTAYLDVAPLDYSASLVVTVKARDALGREVAVSRQVPLSVQPRPAPRLEAYPPWLPAGGCGRVRISVSYPIPLNGTVYVPDGSAPLAGGHGVVYTTVCAAGGHATVPVTVQLDTGAVDRAELQLPVYPISPFPLNVTAQPGVLTAGDVNKVSIYVTAPGPYVGELSVAGAASLTGTPVRFSGNGTTRVDLLLIPTSGVVTIDVAVSAGGYTARSSVALVASQKAPLEVYVEPREVAAGGSHVVKVTVTPRVNISHLVITLYPVSGAVFPQTTFRLGARGGAVELPIQIPADVVGNVAIGYRAAYTLASGVSGEYSGTLYLVALQRPQLYIQTSVVPETPTAGEPFYLAVRLFNAGGVDARDVVVNVTGARVVKAPPPLGAIQPQGSKDAVFTLVADGAGLRNITITAIYKDVLGRSYAARSAVALYVNASAPSAATPLQQSGGSEQTWLVLAAFTALGAAVVAVGLWRGRVARPR</sequence>